<keyword evidence="5" id="KW-1185">Reference proteome</keyword>
<proteinExistence type="inferred from homology"/>
<dbReference type="PANTHER" id="PTHR13068">
    <property type="entry name" value="CGI-12 PROTEIN-RELATED"/>
    <property type="match status" value="1"/>
</dbReference>
<evidence type="ECO:0000256" key="2">
    <source>
        <dbReference type="ARBA" id="ARBA00022472"/>
    </source>
</evidence>
<sequence length="376" mass="42505">MAMFFLRKKQLPFFFFFTASDNHLSTLASKPSSNFMAEYLVASCGFSPERAAKSSKRISHITSPSKPDSVVHFLKHNNFTAPQIRTLISNYPHILLGDVERTMEPNLRAIRETGHFDDDRDLRELVASNPQALQLASAVPRIEFWRDFFGGDTRSLVVALTRSPGLLCQDVDKGISPKVALLKVYGLSQSSIASVMVRGQCLFRNSASRIESLLRKIEGFGFPRGSPMFTLALLAFCGVRSDTFKAKMELFRSFGWSEGELNSVIKKFPFIVRLSEENLRAKIPFLVQKAGCTPSYISRYPVMLGFSMEKRLFPRHHVMQMLTLNKLPVKMKGFHQIMRLTEQQFLETFVLPHKDKLPGLLETYIAASAGKIPVEL</sequence>
<comment type="similarity">
    <text evidence="1">Belongs to the mTERF family.</text>
</comment>
<dbReference type="SMART" id="SM00733">
    <property type="entry name" value="Mterf"/>
    <property type="match status" value="4"/>
</dbReference>
<dbReference type="GO" id="GO:0003676">
    <property type="term" value="F:nucleic acid binding"/>
    <property type="evidence" value="ECO:0007669"/>
    <property type="project" value="InterPro"/>
</dbReference>
<keyword evidence="3" id="KW-0809">Transit peptide</keyword>
<dbReference type="AlphaFoldDB" id="A0AAX6DX26"/>
<evidence type="ECO:0000256" key="1">
    <source>
        <dbReference type="ARBA" id="ARBA00007692"/>
    </source>
</evidence>
<dbReference type="EMBL" id="JANAVB010041416">
    <property type="protein sequence ID" value="KAJ6796306.1"/>
    <property type="molecule type" value="Genomic_DNA"/>
</dbReference>
<dbReference type="PANTHER" id="PTHR13068:SF236">
    <property type="entry name" value="OS02G0749800 PROTEIN"/>
    <property type="match status" value="1"/>
</dbReference>
<dbReference type="GO" id="GO:0006353">
    <property type="term" value="P:DNA-templated transcription termination"/>
    <property type="evidence" value="ECO:0007669"/>
    <property type="project" value="UniProtKB-KW"/>
</dbReference>
<protein>
    <submittedName>
        <fullName evidence="4">Uncharacterized protein</fullName>
    </submittedName>
</protein>
<organism evidence="4 5">
    <name type="scientific">Iris pallida</name>
    <name type="common">Sweet iris</name>
    <dbReference type="NCBI Taxonomy" id="29817"/>
    <lineage>
        <taxon>Eukaryota</taxon>
        <taxon>Viridiplantae</taxon>
        <taxon>Streptophyta</taxon>
        <taxon>Embryophyta</taxon>
        <taxon>Tracheophyta</taxon>
        <taxon>Spermatophyta</taxon>
        <taxon>Magnoliopsida</taxon>
        <taxon>Liliopsida</taxon>
        <taxon>Asparagales</taxon>
        <taxon>Iridaceae</taxon>
        <taxon>Iridoideae</taxon>
        <taxon>Irideae</taxon>
        <taxon>Iris</taxon>
    </lineage>
</organism>
<evidence type="ECO:0000313" key="4">
    <source>
        <dbReference type="EMBL" id="KAJ6796306.1"/>
    </source>
</evidence>
<accession>A0AAX6DX26</accession>
<dbReference type="Pfam" id="PF02536">
    <property type="entry name" value="mTERF"/>
    <property type="match status" value="1"/>
</dbReference>
<evidence type="ECO:0000256" key="3">
    <source>
        <dbReference type="ARBA" id="ARBA00022946"/>
    </source>
</evidence>
<evidence type="ECO:0000313" key="5">
    <source>
        <dbReference type="Proteomes" id="UP001140949"/>
    </source>
</evidence>
<dbReference type="FunFam" id="1.25.70.10:FF:000001">
    <property type="entry name" value="Mitochondrial transcription termination factor-like"/>
    <property type="match status" value="1"/>
</dbReference>
<name>A0AAX6DX26_IRIPA</name>
<comment type="caution">
    <text evidence="4">The sequence shown here is derived from an EMBL/GenBank/DDBJ whole genome shotgun (WGS) entry which is preliminary data.</text>
</comment>
<keyword evidence="2" id="KW-0804">Transcription</keyword>
<dbReference type="Proteomes" id="UP001140949">
    <property type="component" value="Unassembled WGS sequence"/>
</dbReference>
<reference evidence="4" key="2">
    <citation type="submission" date="2023-04" db="EMBL/GenBank/DDBJ databases">
        <authorList>
            <person name="Bruccoleri R.E."/>
            <person name="Oakeley E.J."/>
            <person name="Faust A.-M."/>
            <person name="Dessus-Babus S."/>
            <person name="Altorfer M."/>
            <person name="Burckhardt D."/>
            <person name="Oertli M."/>
            <person name="Naumann U."/>
            <person name="Petersen F."/>
            <person name="Wong J."/>
        </authorList>
    </citation>
    <scope>NUCLEOTIDE SEQUENCE</scope>
    <source>
        <strain evidence="4">GSM-AAB239-AS_SAM_17_03QT</strain>
        <tissue evidence="4">Leaf</tissue>
    </source>
</reference>
<dbReference type="Gene3D" id="1.25.70.10">
    <property type="entry name" value="Transcription termination factor 3, mitochondrial"/>
    <property type="match status" value="1"/>
</dbReference>
<keyword evidence="2" id="KW-0805">Transcription regulation</keyword>
<gene>
    <name evidence="4" type="ORF">M6B38_223180</name>
</gene>
<dbReference type="InterPro" id="IPR038538">
    <property type="entry name" value="MTERF_sf"/>
</dbReference>
<reference evidence="4" key="1">
    <citation type="journal article" date="2023" name="GigaByte">
        <title>Genome assembly of the bearded iris, Iris pallida Lam.</title>
        <authorList>
            <person name="Bruccoleri R.E."/>
            <person name="Oakeley E.J."/>
            <person name="Faust A.M.E."/>
            <person name="Altorfer M."/>
            <person name="Dessus-Babus S."/>
            <person name="Burckhardt D."/>
            <person name="Oertli M."/>
            <person name="Naumann U."/>
            <person name="Petersen F."/>
            <person name="Wong J."/>
        </authorList>
    </citation>
    <scope>NUCLEOTIDE SEQUENCE</scope>
    <source>
        <strain evidence="4">GSM-AAB239-AS_SAM_17_03QT</strain>
    </source>
</reference>
<keyword evidence="2" id="KW-0806">Transcription termination</keyword>
<dbReference type="InterPro" id="IPR003690">
    <property type="entry name" value="MTERF"/>
</dbReference>